<evidence type="ECO:0000313" key="3">
    <source>
        <dbReference type="EMBL" id="CAL8109468.1"/>
    </source>
</evidence>
<keyword evidence="2" id="KW-0812">Transmembrane</keyword>
<dbReference type="EMBL" id="CAXLJM020000041">
    <property type="protein sequence ID" value="CAL8109468.1"/>
    <property type="molecule type" value="Genomic_DNA"/>
</dbReference>
<accession>A0ABP1QNA5</accession>
<keyword evidence="2" id="KW-0472">Membrane</keyword>
<comment type="caution">
    <text evidence="3">The sequence shown here is derived from an EMBL/GenBank/DDBJ whole genome shotgun (WGS) entry which is preliminary data.</text>
</comment>
<evidence type="ECO:0000256" key="2">
    <source>
        <dbReference type="SAM" id="Phobius"/>
    </source>
</evidence>
<gene>
    <name evidence="3" type="ORF">ODALV1_LOCUS13394</name>
</gene>
<reference evidence="3 4" key="1">
    <citation type="submission" date="2024-08" db="EMBL/GenBank/DDBJ databases">
        <authorList>
            <person name="Cucini C."/>
            <person name="Frati F."/>
        </authorList>
    </citation>
    <scope>NUCLEOTIDE SEQUENCE [LARGE SCALE GENOMIC DNA]</scope>
</reference>
<keyword evidence="2" id="KW-1133">Transmembrane helix</keyword>
<sequence length="199" mass="21686">MEDAANFAKSSDVNSNPMNNGRFSNRAARFYWADEEPSPQRAYNTQQILLGSDSHFEESPYVIGAISAGAIGVAIIIIILVGFWIRSRLYPEGRNSEHPNNMSERSSISTLDEDTYVISMEMVGDVLGSMSNVQDHYPENITSSIEVEPSATTITEVTVSVPENIVVSSSLDTVSATAGDDSNSNTNRIEDSNAESMLH</sequence>
<name>A0ABP1QNA5_9HEXA</name>
<dbReference type="Proteomes" id="UP001642540">
    <property type="component" value="Unassembled WGS sequence"/>
</dbReference>
<feature type="region of interest" description="Disordered" evidence="1">
    <location>
        <begin position="175"/>
        <end position="199"/>
    </location>
</feature>
<organism evidence="3 4">
    <name type="scientific">Orchesella dallaii</name>
    <dbReference type="NCBI Taxonomy" id="48710"/>
    <lineage>
        <taxon>Eukaryota</taxon>
        <taxon>Metazoa</taxon>
        <taxon>Ecdysozoa</taxon>
        <taxon>Arthropoda</taxon>
        <taxon>Hexapoda</taxon>
        <taxon>Collembola</taxon>
        <taxon>Entomobryomorpha</taxon>
        <taxon>Entomobryoidea</taxon>
        <taxon>Orchesellidae</taxon>
        <taxon>Orchesellinae</taxon>
        <taxon>Orchesella</taxon>
    </lineage>
</organism>
<evidence type="ECO:0000313" key="4">
    <source>
        <dbReference type="Proteomes" id="UP001642540"/>
    </source>
</evidence>
<feature type="transmembrane region" description="Helical" evidence="2">
    <location>
        <begin position="61"/>
        <end position="85"/>
    </location>
</feature>
<protein>
    <submittedName>
        <fullName evidence="3">Uncharacterized protein</fullName>
    </submittedName>
</protein>
<feature type="compositionally biased region" description="Polar residues" evidence="1">
    <location>
        <begin position="175"/>
        <end position="187"/>
    </location>
</feature>
<keyword evidence="4" id="KW-1185">Reference proteome</keyword>
<proteinExistence type="predicted"/>
<evidence type="ECO:0000256" key="1">
    <source>
        <dbReference type="SAM" id="MobiDB-lite"/>
    </source>
</evidence>